<dbReference type="InParanoid" id="A0A1D6QLG2"/>
<dbReference type="InterPro" id="IPR036391">
    <property type="entry name" value="Thionin-like_sf"/>
</dbReference>
<dbReference type="eggNOG" id="ENOG502R4RS">
    <property type="taxonomic scope" value="Eukaryota"/>
</dbReference>
<dbReference type="SUPFAM" id="SSF57429">
    <property type="entry name" value="Crambin-like"/>
    <property type="match status" value="1"/>
</dbReference>
<protein>
    <submittedName>
        <fullName evidence="1">Uncharacterized protein</fullName>
    </submittedName>
</protein>
<dbReference type="PaxDb" id="4577-GRMZM2G027479_P02"/>
<name>A0A1D6QLG2_MAIZE</name>
<dbReference type="IntAct" id="A0A1D6QLG2">
    <property type="interactions" value="8"/>
</dbReference>
<proteinExistence type="predicted"/>
<gene>
    <name evidence="1" type="ORF">ZEAMMB73_Zm00001d053007</name>
</gene>
<sequence>MEGKTGQLRCCFVAIVLVLGLVLESHQAEAGGKWCCETATGKYHFNRCVDSGLVDNIGFCAGNAGCIIMEDRCGGRWPVPAPLQRIAPRERKIPSKAQRLGSSAFERAGPQHLSLYSDPHIGRDGTIHHIMCVPTHVEESCKDMTEDEAAPTTILNPT</sequence>
<evidence type="ECO:0000313" key="1">
    <source>
        <dbReference type="EMBL" id="AQK58536.1"/>
    </source>
</evidence>
<organism evidence="1">
    <name type="scientific">Zea mays</name>
    <name type="common">Maize</name>
    <dbReference type="NCBI Taxonomy" id="4577"/>
    <lineage>
        <taxon>Eukaryota</taxon>
        <taxon>Viridiplantae</taxon>
        <taxon>Streptophyta</taxon>
        <taxon>Embryophyta</taxon>
        <taxon>Tracheophyta</taxon>
        <taxon>Spermatophyta</taxon>
        <taxon>Magnoliopsida</taxon>
        <taxon>Liliopsida</taxon>
        <taxon>Poales</taxon>
        <taxon>Poaceae</taxon>
        <taxon>PACMAD clade</taxon>
        <taxon>Panicoideae</taxon>
        <taxon>Andropogonodae</taxon>
        <taxon>Andropogoneae</taxon>
        <taxon>Tripsacinae</taxon>
        <taxon>Zea</taxon>
    </lineage>
</organism>
<dbReference type="AlphaFoldDB" id="A0A1D6QLG2"/>
<feature type="non-terminal residue" evidence="1">
    <location>
        <position position="158"/>
    </location>
</feature>
<dbReference type="GO" id="GO:0006952">
    <property type="term" value="P:defense response"/>
    <property type="evidence" value="ECO:0007669"/>
    <property type="project" value="InterPro"/>
</dbReference>
<accession>A0A1D6QLG2</accession>
<reference evidence="1" key="1">
    <citation type="submission" date="2015-12" db="EMBL/GenBank/DDBJ databases">
        <title>Update maize B73 reference genome by single molecule sequencing technologies.</title>
        <authorList>
            <consortium name="Maize Genome Sequencing Project"/>
            <person name="Ware D."/>
        </authorList>
    </citation>
    <scope>NUCLEOTIDE SEQUENCE</scope>
    <source>
        <tissue evidence="1">Seedling</tissue>
    </source>
</reference>
<dbReference type="EMBL" id="CM000780">
    <property type="protein sequence ID" value="AQK58536.1"/>
    <property type="molecule type" value="Genomic_DNA"/>
</dbReference>